<dbReference type="Proteomes" id="UP000009320">
    <property type="component" value="Unassembled WGS sequence"/>
</dbReference>
<evidence type="ECO:0000256" key="8">
    <source>
        <dbReference type="SAM" id="Phobius"/>
    </source>
</evidence>
<reference evidence="9 10" key="1">
    <citation type="submission" date="2012-06" db="EMBL/GenBank/DDBJ databases">
        <title>Draft Genome Sequence of Lactobacillus hominis Strain CRBIP 24.179T, isolated from human intestine.</title>
        <authorList>
            <person name="Cousin S."/>
            <person name="Ma L."/>
            <person name="Bizet C."/>
            <person name="Loux V."/>
            <person name="Bouchier C."/>
            <person name="Clermont D."/>
            <person name="Creno S."/>
        </authorList>
    </citation>
    <scope>NUCLEOTIDE SEQUENCE [LARGE SCALE GENOMIC DNA]</scope>
    <source>
        <strain evidence="10">CRBIP 24.179T</strain>
    </source>
</reference>
<keyword evidence="3" id="KW-1003">Cell membrane</keyword>
<feature type="transmembrane region" description="Helical" evidence="8">
    <location>
        <begin position="62"/>
        <end position="92"/>
    </location>
</feature>
<sequence>MNILRRWYVAIALFAALILDGICSFRLQSILFHGFGGAACWFTVVGIVLIGLCDDQNIDNVWLSLGIGLIADVFYMGFIGVYTVIFPAICFLSEKVARFLPEIFISRLIVSLLAYLLVDIYVFLVCNAVGVISVSTLDLVKSFLPSLIMCLIIFLITYAFWVWLVEKYPFLDKRTPY</sequence>
<evidence type="ECO:0000256" key="7">
    <source>
        <dbReference type="ARBA" id="ARBA00023136"/>
    </source>
</evidence>
<dbReference type="OrthoDB" id="2148512at2"/>
<comment type="caution">
    <text evidence="9">The sequence shown here is derived from an EMBL/GenBank/DDBJ whole genome shotgun (WGS) entry which is preliminary data.</text>
</comment>
<dbReference type="RefSeq" id="WP_008469451.1">
    <property type="nucleotide sequence ID" value="NZ_AYZP01000001.1"/>
</dbReference>
<protein>
    <submittedName>
        <fullName evidence="9">Rod shape-determining protein MreD</fullName>
    </submittedName>
</protein>
<keyword evidence="6 8" id="KW-1133">Transmembrane helix</keyword>
<organism evidence="9 10">
    <name type="scientific">Lactobacillus hominis DSM 23910 = CRBIP 24.179</name>
    <dbReference type="NCBI Taxonomy" id="1423758"/>
    <lineage>
        <taxon>Bacteria</taxon>
        <taxon>Bacillati</taxon>
        <taxon>Bacillota</taxon>
        <taxon>Bacilli</taxon>
        <taxon>Lactobacillales</taxon>
        <taxon>Lactobacillaceae</taxon>
        <taxon>Lactobacillus</taxon>
    </lineage>
</organism>
<dbReference type="Pfam" id="PF04093">
    <property type="entry name" value="MreD"/>
    <property type="match status" value="1"/>
</dbReference>
<feature type="transmembrane region" description="Helical" evidence="8">
    <location>
        <begin position="112"/>
        <end position="137"/>
    </location>
</feature>
<comment type="similarity">
    <text evidence="2">Belongs to the MreD family.</text>
</comment>
<evidence type="ECO:0000256" key="5">
    <source>
        <dbReference type="ARBA" id="ARBA00022960"/>
    </source>
</evidence>
<evidence type="ECO:0000256" key="6">
    <source>
        <dbReference type="ARBA" id="ARBA00022989"/>
    </source>
</evidence>
<keyword evidence="5" id="KW-0133">Cell shape</keyword>
<evidence type="ECO:0000256" key="3">
    <source>
        <dbReference type="ARBA" id="ARBA00022475"/>
    </source>
</evidence>
<proteinExistence type="inferred from homology"/>
<evidence type="ECO:0000256" key="1">
    <source>
        <dbReference type="ARBA" id="ARBA00004651"/>
    </source>
</evidence>
<evidence type="ECO:0000256" key="4">
    <source>
        <dbReference type="ARBA" id="ARBA00022692"/>
    </source>
</evidence>
<dbReference type="AlphaFoldDB" id="I7L8S3"/>
<dbReference type="GeneID" id="82846183"/>
<feature type="transmembrane region" description="Helical" evidence="8">
    <location>
        <begin position="30"/>
        <end position="50"/>
    </location>
</feature>
<keyword evidence="7 8" id="KW-0472">Membrane</keyword>
<dbReference type="GO" id="GO:0008360">
    <property type="term" value="P:regulation of cell shape"/>
    <property type="evidence" value="ECO:0007669"/>
    <property type="project" value="UniProtKB-KW"/>
</dbReference>
<evidence type="ECO:0000313" key="10">
    <source>
        <dbReference type="Proteomes" id="UP000009320"/>
    </source>
</evidence>
<dbReference type="eggNOG" id="ENOG50309NS">
    <property type="taxonomic scope" value="Bacteria"/>
</dbReference>
<dbReference type="EMBL" id="CAKE01000001">
    <property type="protein sequence ID" value="CCI80894.1"/>
    <property type="molecule type" value="Genomic_DNA"/>
</dbReference>
<dbReference type="NCBIfam" id="TIGR03426">
    <property type="entry name" value="shape_MreD"/>
    <property type="match status" value="1"/>
</dbReference>
<keyword evidence="4 8" id="KW-0812">Transmembrane</keyword>
<feature type="transmembrane region" description="Helical" evidence="8">
    <location>
        <begin position="143"/>
        <end position="164"/>
    </location>
</feature>
<dbReference type="STRING" id="1423758.FC41_GL000341"/>
<dbReference type="GO" id="GO:0005886">
    <property type="term" value="C:plasma membrane"/>
    <property type="evidence" value="ECO:0007669"/>
    <property type="project" value="UniProtKB-SubCell"/>
</dbReference>
<evidence type="ECO:0000256" key="2">
    <source>
        <dbReference type="ARBA" id="ARBA00007776"/>
    </source>
</evidence>
<accession>I7L8S3</accession>
<name>I7L8S3_9LACO</name>
<dbReference type="PATRIC" id="fig|1423758.3.peg.344"/>
<keyword evidence="10" id="KW-1185">Reference proteome</keyword>
<evidence type="ECO:0000313" key="9">
    <source>
        <dbReference type="EMBL" id="CCI80894.1"/>
    </source>
</evidence>
<comment type="subcellular location">
    <subcellularLocation>
        <location evidence="1">Cell membrane</location>
        <topology evidence="1">Multi-pass membrane protein</topology>
    </subcellularLocation>
</comment>
<gene>
    <name evidence="9" type="ORF">BN55_03020</name>
</gene>
<dbReference type="InterPro" id="IPR007227">
    <property type="entry name" value="Cell_shape_determining_MreD"/>
</dbReference>
<feature type="transmembrane region" description="Helical" evidence="8">
    <location>
        <begin position="6"/>
        <end position="23"/>
    </location>
</feature>